<keyword evidence="2" id="KW-0732">Signal</keyword>
<feature type="transmembrane region" description="Helical" evidence="1">
    <location>
        <begin position="350"/>
        <end position="377"/>
    </location>
</feature>
<proteinExistence type="predicted"/>
<keyword evidence="1" id="KW-0812">Transmembrane</keyword>
<keyword evidence="1" id="KW-1133">Transmembrane helix</keyword>
<name>A0A819PJK3_9BILA</name>
<feature type="signal peptide" evidence="2">
    <location>
        <begin position="1"/>
        <end position="20"/>
    </location>
</feature>
<evidence type="ECO:0000313" key="4">
    <source>
        <dbReference type="Proteomes" id="UP000663823"/>
    </source>
</evidence>
<accession>A0A819PJK3</accession>
<keyword evidence="1" id="KW-0472">Membrane</keyword>
<gene>
    <name evidence="3" type="ORF">OTI717_LOCUS29587</name>
</gene>
<evidence type="ECO:0000313" key="3">
    <source>
        <dbReference type="EMBL" id="CAF4011715.1"/>
    </source>
</evidence>
<organism evidence="3 4">
    <name type="scientific">Rotaria sordida</name>
    <dbReference type="NCBI Taxonomy" id="392033"/>
    <lineage>
        <taxon>Eukaryota</taxon>
        <taxon>Metazoa</taxon>
        <taxon>Spiralia</taxon>
        <taxon>Gnathifera</taxon>
        <taxon>Rotifera</taxon>
        <taxon>Eurotatoria</taxon>
        <taxon>Bdelloidea</taxon>
        <taxon>Philodinida</taxon>
        <taxon>Philodinidae</taxon>
        <taxon>Rotaria</taxon>
    </lineage>
</organism>
<dbReference type="AlphaFoldDB" id="A0A819PJK3"/>
<comment type="caution">
    <text evidence="3">The sequence shown here is derived from an EMBL/GenBank/DDBJ whole genome shotgun (WGS) entry which is preliminary data.</text>
</comment>
<dbReference type="Proteomes" id="UP000663823">
    <property type="component" value="Unassembled WGS sequence"/>
</dbReference>
<evidence type="ECO:0000256" key="1">
    <source>
        <dbReference type="SAM" id="Phobius"/>
    </source>
</evidence>
<protein>
    <submittedName>
        <fullName evidence="3">Uncharacterized protein</fullName>
    </submittedName>
</protein>
<reference evidence="3" key="1">
    <citation type="submission" date="2021-02" db="EMBL/GenBank/DDBJ databases">
        <authorList>
            <person name="Nowell W R."/>
        </authorList>
    </citation>
    <scope>NUCLEOTIDE SEQUENCE</scope>
</reference>
<dbReference type="EMBL" id="CAJOAX010007531">
    <property type="protein sequence ID" value="CAF4011715.1"/>
    <property type="molecule type" value="Genomic_DNA"/>
</dbReference>
<sequence length="602" mass="68600">MSIALLIILLFTGIIPRTRSFTISSPSVNDFEKVINSYTTTAMCRCSQTSIPYPQFVSFNPQLHQVCSSDFVSEAWFSSLFNVNTSNYYPLDFRLMASAQFQVLSILCRISRQAVRDAIKEFTKTTMLSPNGLSRDVFNSYVGASIEQFQKNTLENFRSFNHFVSSLVEEHHFISALRTNFYTRSVPGSNISVTFSAIYPQQVDLTQSSSMLNEKCRCDRTSNCVYPAGIYNQSRAIIPNEVFSLDELPLFVVPGFQIGCLPQNALLQSTLECFYNQSCLNIVISLTGALHTVSALNISKSLSRFSPTTTIGVLFDNLMIESWESSIDFAIYFQTCAPKACSYSYLQRFFLIYMITTMTSVFGGLSVALHIASPLFVKFILRLCRQRIQTIEADEGHESSRINSQQVIVRNPSLDQFEHLHDMYSSILSCRCRYSSMQRSTFISNEVQIHPFCTSSFVRDDRWLQYWTMKFLNGSIDPTPPFYWTDFRKNGLKFFNYVKIFCDIVNRSIVIGCSIMSGLLQSTYECFYDDVCVNQLNRAFGTSFTKFNFSAMQLPSTTPIETVLDEYSTSALNFSANYSAYFQQCASSISLHVISFDQFIYY</sequence>
<feature type="chain" id="PRO_5032903159" evidence="2">
    <location>
        <begin position="21"/>
        <end position="602"/>
    </location>
</feature>
<evidence type="ECO:0000256" key="2">
    <source>
        <dbReference type="SAM" id="SignalP"/>
    </source>
</evidence>